<evidence type="ECO:0000313" key="3">
    <source>
        <dbReference type="Proteomes" id="UP000242699"/>
    </source>
</evidence>
<keyword evidence="1" id="KW-0812">Transmembrane</keyword>
<gene>
    <name evidence="2" type="ORF">C7B43_09730</name>
</gene>
<evidence type="ECO:0008006" key="4">
    <source>
        <dbReference type="Google" id="ProtNLM"/>
    </source>
</evidence>
<comment type="caution">
    <text evidence="2">The sequence shown here is derived from an EMBL/GenBank/DDBJ whole genome shotgun (WGS) entry which is preliminary data.</text>
</comment>
<keyword evidence="1" id="KW-0472">Membrane</keyword>
<feature type="transmembrane region" description="Helical" evidence="1">
    <location>
        <begin position="62"/>
        <end position="85"/>
    </location>
</feature>
<feature type="transmembrane region" description="Helical" evidence="1">
    <location>
        <begin position="91"/>
        <end position="111"/>
    </location>
</feature>
<keyword evidence="1" id="KW-1133">Transmembrane helix</keyword>
<name>A0A2T2X2F0_9FIRM</name>
<protein>
    <recommendedName>
        <fullName evidence="4">DUF1360 domain-containing protein</fullName>
    </recommendedName>
</protein>
<organism evidence="2 3">
    <name type="scientific">Sulfobacillus benefaciens</name>
    <dbReference type="NCBI Taxonomy" id="453960"/>
    <lineage>
        <taxon>Bacteria</taxon>
        <taxon>Bacillati</taxon>
        <taxon>Bacillota</taxon>
        <taxon>Clostridia</taxon>
        <taxon>Eubacteriales</taxon>
        <taxon>Clostridiales Family XVII. Incertae Sedis</taxon>
        <taxon>Sulfobacillus</taxon>
    </lineage>
</organism>
<evidence type="ECO:0000313" key="2">
    <source>
        <dbReference type="EMBL" id="PSR28683.1"/>
    </source>
</evidence>
<dbReference type="Pfam" id="PF07098">
    <property type="entry name" value="DUF1360"/>
    <property type="match status" value="1"/>
</dbReference>
<dbReference type="Proteomes" id="UP000242699">
    <property type="component" value="Unassembled WGS sequence"/>
</dbReference>
<sequence>MNIHPLTFVILGIACFRLTHLLVAEEITTFLRSPLVDAVNEPDAAGRWIKLQYPKPSRLRGFLGALISCPWCTGIWVSTAFVVGWGLFPHVVFPIAVVFAVAGLGIFLEMATQYWSRNSFSPTPKQVARINTINNLLTQTTPGQRTDERDQGRIL</sequence>
<dbReference type="AlphaFoldDB" id="A0A2T2X2F0"/>
<dbReference type="EMBL" id="PXYT01000019">
    <property type="protein sequence ID" value="PSR28683.1"/>
    <property type="molecule type" value="Genomic_DNA"/>
</dbReference>
<reference evidence="2 3" key="1">
    <citation type="journal article" date="2014" name="BMC Genomics">
        <title>Comparison of environmental and isolate Sulfobacillus genomes reveals diverse carbon, sulfur, nitrogen, and hydrogen metabolisms.</title>
        <authorList>
            <person name="Justice N.B."/>
            <person name="Norman A."/>
            <person name="Brown C.T."/>
            <person name="Singh A."/>
            <person name="Thomas B.C."/>
            <person name="Banfield J.F."/>
        </authorList>
    </citation>
    <scope>NUCLEOTIDE SEQUENCE [LARGE SCALE GENOMIC DNA]</scope>
    <source>
        <strain evidence="2">AMDSBA1</strain>
    </source>
</reference>
<evidence type="ECO:0000256" key="1">
    <source>
        <dbReference type="SAM" id="Phobius"/>
    </source>
</evidence>
<accession>A0A2T2X2F0</accession>
<proteinExistence type="predicted"/>
<dbReference type="InterPro" id="IPR010773">
    <property type="entry name" value="Mycophage_PG1_Gp7"/>
</dbReference>